<proteinExistence type="predicted"/>
<dbReference type="InterPro" id="IPR012910">
    <property type="entry name" value="Plug_dom"/>
</dbReference>
<reference evidence="2 3" key="1">
    <citation type="journal article" date="2017" name="Int. J. Syst. Evol. Microbiol.">
        <title>Arachidicoccus ginsenosidivorans sp. nov., with ginsenoside-converting activity isolated from ginseng cultivating soil.</title>
        <authorList>
            <person name="Siddiqi M.Z."/>
            <person name="Aslam Z."/>
            <person name="Im W.T."/>
        </authorList>
    </citation>
    <scope>NUCLEOTIDE SEQUENCE [LARGE SCALE GENOMIC DNA]</scope>
    <source>
        <strain evidence="2 3">Gsoil 809</strain>
    </source>
</reference>
<dbReference type="OrthoDB" id="9768177at2"/>
<dbReference type="NCBIfam" id="TIGR04057">
    <property type="entry name" value="SusC_RagA_signa"/>
    <property type="match status" value="1"/>
</dbReference>
<dbReference type="RefSeq" id="WP_146781015.1">
    <property type="nucleotide sequence ID" value="NZ_CP042434.1"/>
</dbReference>
<dbReference type="Gene3D" id="2.170.130.10">
    <property type="entry name" value="TonB-dependent receptor, plug domain"/>
    <property type="match status" value="1"/>
</dbReference>
<keyword evidence="3" id="KW-1185">Reference proteome</keyword>
<gene>
    <name evidence="2" type="ORF">FSB73_08150</name>
</gene>
<dbReference type="Gene3D" id="2.60.40.1120">
    <property type="entry name" value="Carboxypeptidase-like, regulatory domain"/>
    <property type="match status" value="1"/>
</dbReference>
<accession>A0A5B8VN32</accession>
<evidence type="ECO:0000259" key="1">
    <source>
        <dbReference type="Pfam" id="PF07715"/>
    </source>
</evidence>
<organism evidence="2 3">
    <name type="scientific">Arachidicoccus ginsenosidivorans</name>
    <dbReference type="NCBI Taxonomy" id="496057"/>
    <lineage>
        <taxon>Bacteria</taxon>
        <taxon>Pseudomonadati</taxon>
        <taxon>Bacteroidota</taxon>
        <taxon>Chitinophagia</taxon>
        <taxon>Chitinophagales</taxon>
        <taxon>Chitinophagaceae</taxon>
        <taxon>Arachidicoccus</taxon>
    </lineage>
</organism>
<dbReference type="AlphaFoldDB" id="A0A5B8VN32"/>
<dbReference type="SUPFAM" id="SSF56935">
    <property type="entry name" value="Porins"/>
    <property type="match status" value="1"/>
</dbReference>
<dbReference type="SUPFAM" id="SSF49464">
    <property type="entry name" value="Carboxypeptidase regulatory domain-like"/>
    <property type="match status" value="1"/>
</dbReference>
<name>A0A5B8VN32_9BACT</name>
<dbReference type="NCBIfam" id="TIGR04056">
    <property type="entry name" value="OMP_RagA_SusC"/>
    <property type="match status" value="1"/>
</dbReference>
<evidence type="ECO:0000313" key="3">
    <source>
        <dbReference type="Proteomes" id="UP000321291"/>
    </source>
</evidence>
<dbReference type="InterPro" id="IPR008969">
    <property type="entry name" value="CarboxyPept-like_regulatory"/>
</dbReference>
<dbReference type="Pfam" id="PF07715">
    <property type="entry name" value="Plug"/>
    <property type="match status" value="1"/>
</dbReference>
<feature type="domain" description="TonB-dependent receptor plug" evidence="1">
    <location>
        <begin position="138"/>
        <end position="244"/>
    </location>
</feature>
<dbReference type="InterPro" id="IPR023996">
    <property type="entry name" value="TonB-dep_OMP_SusC/RagA"/>
</dbReference>
<dbReference type="EMBL" id="CP042434">
    <property type="protein sequence ID" value="QEC71638.1"/>
    <property type="molecule type" value="Genomic_DNA"/>
</dbReference>
<dbReference type="InterPro" id="IPR023997">
    <property type="entry name" value="TonB-dep_OMP_SusC/RagA_CS"/>
</dbReference>
<dbReference type="KEGG" id="agi:FSB73_08150"/>
<protein>
    <submittedName>
        <fullName evidence="2">SusC/RagA family TonB-linked outer membrane protein</fullName>
    </submittedName>
</protein>
<dbReference type="Proteomes" id="UP000321291">
    <property type="component" value="Chromosome"/>
</dbReference>
<dbReference type="Pfam" id="PF13715">
    <property type="entry name" value="CarbopepD_reg_2"/>
    <property type="match status" value="1"/>
</dbReference>
<dbReference type="InterPro" id="IPR037066">
    <property type="entry name" value="Plug_dom_sf"/>
</dbReference>
<evidence type="ECO:0000313" key="2">
    <source>
        <dbReference type="EMBL" id="QEC71638.1"/>
    </source>
</evidence>
<sequence length="1051" mass="116964">MFNCKICRNFGALIDYNKIWAILIVLLLPVQLTLGQANGNKKQKDIVEGLVVNEKNEPVIGASILTVDGRNSSAITNNSGEFLIKYEGASAKLLVRYVGYKDEEVFVRGSKSHLVIHLKPEIAEMDSVVVVGYGKQNKESVVGSIVQTTGEVLNHSGGVTNLGMALTGNLPGLITSSSTGMPGAEDPQIVIRAATSWNNSAPLILVDGVERPISQIDISSVATVTVLKDASATAVFGVKGANGVILITTKQGFLGKAKIQIRSNVTTKIASKLPAKYDSYDALTLKNGVIARELMLTDNGWTAYKPEDILLKYRFPASDAERDQYPNTDWEKELFKSHAMSYNTSVNVSGGSQFVKYFAAIDFVHEGDLFRTFQNNRGYSSGFGYTRVNVRSNLDFNLTKTTKFSTKLFGSNGLRKVPWGASDGDATYWASAYRTAPDAMPPIYSDGTWAFYSPRNADVPNSVYSLAMSGVEKRTNTQLTTDFILEQDLRMIAKGLNFRGSYSLDNTFQEAGRGINDLYNDAQRKWIDPETGIVYYLQQINTGTELDYSDGVRWTSQGGNVNTGATYRRLNYSFQLNYARKFGDHDLSAMALLSREKYASGSEFYHYREDYVFRATYNYKSKYFFEGNGAYNGSEKFSADNRLAFFPSMAAGWTISNEDFLKNVNFLNLLKVRASWGKIGDDNVNGRWLYTDQWSYGGNTLMGTIPANTPYTYYRISSLGNPNIHWEAMEKRNLGVDFGFLNNDISGSVDVFRDHRTDIIIGGGGRAIPTYFGVTAPSANLGEVIAKGYEVQLKLSHTFNKLHAWVNLSLTHAKNKVIYRDDPELLPAYQKQANYAIGQTRSYLNEGFITTWDDLYGSTQRSTNNDNKLPGDYNIIDFNGDGVIDTYDQAPEGYTGTPQNTYNATWGLEWKGLNIIIQFYGVNNVTREVSFPTFHSTSDVAFVEGTYWTLANGGNIPFPRWATTVGPEANGTRYLYDGSYLRLKNAEIGYTLTGQYIKRFGMESCKIYVNGDNLLLWTKMPDDRESNFSGNSSFGAYPTVRRFNVGIDINL</sequence>